<organism evidence="2 3">
    <name type="scientific">Lichtheimia corymbifera JMRC:FSU:9682</name>
    <dbReference type="NCBI Taxonomy" id="1263082"/>
    <lineage>
        <taxon>Eukaryota</taxon>
        <taxon>Fungi</taxon>
        <taxon>Fungi incertae sedis</taxon>
        <taxon>Mucoromycota</taxon>
        <taxon>Mucoromycotina</taxon>
        <taxon>Mucoromycetes</taxon>
        <taxon>Mucorales</taxon>
        <taxon>Lichtheimiaceae</taxon>
        <taxon>Lichtheimia</taxon>
    </lineage>
</organism>
<protein>
    <submittedName>
        <fullName evidence="2">Uncharacterized protein</fullName>
    </submittedName>
</protein>
<accession>A0A068SEY8</accession>
<feature type="region of interest" description="Disordered" evidence="1">
    <location>
        <begin position="96"/>
        <end position="155"/>
    </location>
</feature>
<dbReference type="OrthoDB" id="2235058at2759"/>
<evidence type="ECO:0000313" key="3">
    <source>
        <dbReference type="Proteomes" id="UP000027586"/>
    </source>
</evidence>
<feature type="compositionally biased region" description="Polar residues" evidence="1">
    <location>
        <begin position="137"/>
        <end position="155"/>
    </location>
</feature>
<comment type="caution">
    <text evidence="2">The sequence shown here is derived from an EMBL/GenBank/DDBJ whole genome shotgun (WGS) entry which is preliminary data.</text>
</comment>
<dbReference type="VEuPathDB" id="FungiDB:LCOR_11300.1"/>
<sequence>MWDFPTYATKSGLKRTRRQINKALHEYKNDLQWLLEQDLSPALKSYVGELRDTASVDSFYEMTDAKGDTALNQTIHVHQQVEGSNNTIVGYQSGEASAHVENDRTGVAGGSNKRNFTHEEDTGVGAKRSRDGDSKADSLSISAHDSSTSTIESNQSELYVPSTGSMGNENAILRRDYVLDFYELYGQSSEAERHQLSVFATIPERLAPSSIDYVDEQNTEEVTLLTAKAYFSTFKDLGPNVYKAIREWRRDMSQDKLYFQPSPTNLDEMIFYNILTHTNLNAEASYRYTLDHIRWNKSMAEMDYMARHVINLFQALFSSRSKIQVEWNTLSLAHKICNGVTNQRRSDMLSTSEYGIEVGNGEIKPPGSNTALLDEDRARISELCKWQLHTRLKESRSEQECVTYGILIAGKDLYFIPPTVFIAKF</sequence>
<proteinExistence type="predicted"/>
<evidence type="ECO:0000313" key="2">
    <source>
        <dbReference type="EMBL" id="CDH60515.1"/>
    </source>
</evidence>
<reference evidence="2" key="1">
    <citation type="submission" date="2013-08" db="EMBL/GenBank/DDBJ databases">
        <title>Gene expansion shapes genome architecture in the human pathogen Lichtheimia corymbifera: an evolutionary genomics analysis in the ancient terrestrial Mucorales (Mucoromycotina).</title>
        <authorList>
            <person name="Schwartze V.U."/>
            <person name="Winter S."/>
            <person name="Shelest E."/>
            <person name="Marcet-Houben M."/>
            <person name="Horn F."/>
            <person name="Wehner S."/>
            <person name="Hoffmann K."/>
            <person name="Riege K."/>
            <person name="Sammeth M."/>
            <person name="Nowrousian M."/>
            <person name="Valiante V."/>
            <person name="Linde J."/>
            <person name="Jacobsen I.D."/>
            <person name="Marz M."/>
            <person name="Brakhage A.A."/>
            <person name="Gabaldon T."/>
            <person name="Bocker S."/>
            <person name="Voigt K."/>
        </authorList>
    </citation>
    <scope>NUCLEOTIDE SEQUENCE [LARGE SCALE GENOMIC DNA]</scope>
    <source>
        <strain evidence="2">FSU 9682</strain>
    </source>
</reference>
<evidence type="ECO:0000256" key="1">
    <source>
        <dbReference type="SAM" id="MobiDB-lite"/>
    </source>
</evidence>
<name>A0A068SEY8_9FUNG</name>
<dbReference type="Proteomes" id="UP000027586">
    <property type="component" value="Unassembled WGS sequence"/>
</dbReference>
<gene>
    <name evidence="2" type="ORF">LCOR_11300.1</name>
</gene>
<keyword evidence="3" id="KW-1185">Reference proteome</keyword>
<dbReference type="EMBL" id="CBTN010000095">
    <property type="protein sequence ID" value="CDH60515.1"/>
    <property type="molecule type" value="Genomic_DNA"/>
</dbReference>
<dbReference type="AlphaFoldDB" id="A0A068SEY8"/>